<dbReference type="InterPro" id="IPR036291">
    <property type="entry name" value="NAD(P)-bd_dom_sf"/>
</dbReference>
<organism evidence="10 11">
    <name type="scientific">Shewanella dokdonensis</name>
    <dbReference type="NCBI Taxonomy" id="712036"/>
    <lineage>
        <taxon>Bacteria</taxon>
        <taxon>Pseudomonadati</taxon>
        <taxon>Pseudomonadota</taxon>
        <taxon>Gammaproteobacteria</taxon>
        <taxon>Alteromonadales</taxon>
        <taxon>Shewanellaceae</taxon>
        <taxon>Shewanella</taxon>
    </lineage>
</organism>
<evidence type="ECO:0000256" key="1">
    <source>
        <dbReference type="ARBA" id="ARBA00005173"/>
    </source>
</evidence>
<evidence type="ECO:0000256" key="8">
    <source>
        <dbReference type="ARBA" id="ARBA00049498"/>
    </source>
</evidence>
<keyword evidence="3" id="KW-0809">Transit peptide</keyword>
<accession>A0ABX8DID7</accession>
<evidence type="ECO:0000256" key="5">
    <source>
        <dbReference type="ARBA" id="ARBA00023171"/>
    </source>
</evidence>
<dbReference type="Proteomes" id="UP000676428">
    <property type="component" value="Chromosome"/>
</dbReference>
<keyword evidence="11" id="KW-1185">Reference proteome</keyword>
<dbReference type="CDD" id="cd05243">
    <property type="entry name" value="SDR_a5"/>
    <property type="match status" value="1"/>
</dbReference>
<dbReference type="PANTHER" id="PTHR47378">
    <property type="entry name" value="DIVINYL CHLOROPHYLLIDE A 8-VINYL-REDUCTASE, CHLOROPLASTIC"/>
    <property type="match status" value="1"/>
</dbReference>
<comment type="catalytic activity">
    <reaction evidence="8">
        <text>protochlorophyllide a + NADP(+) = 3,8-divinyl protochlorophyllide a + NADPH + H(+)</text>
        <dbReference type="Rhea" id="RHEA:48884"/>
        <dbReference type="ChEBI" id="CHEBI:15378"/>
        <dbReference type="ChEBI" id="CHEBI:57783"/>
        <dbReference type="ChEBI" id="CHEBI:58349"/>
        <dbReference type="ChEBI" id="CHEBI:58632"/>
        <dbReference type="ChEBI" id="CHEBI:83350"/>
        <dbReference type="EC" id="1.3.1.75"/>
    </reaction>
</comment>
<evidence type="ECO:0000256" key="2">
    <source>
        <dbReference type="ARBA" id="ARBA00022857"/>
    </source>
</evidence>
<evidence type="ECO:0000313" key="11">
    <source>
        <dbReference type="Proteomes" id="UP000676428"/>
    </source>
</evidence>
<evidence type="ECO:0000256" key="3">
    <source>
        <dbReference type="ARBA" id="ARBA00022946"/>
    </source>
</evidence>
<evidence type="ECO:0000256" key="4">
    <source>
        <dbReference type="ARBA" id="ARBA00023002"/>
    </source>
</evidence>
<dbReference type="EC" id="1.3.1.75" evidence="6"/>
<dbReference type="PANTHER" id="PTHR47378:SF1">
    <property type="entry name" value="DIVINYL CHLOROPHYLLIDE A 8-VINYL-REDUCTASE, CHLOROPLASTIC"/>
    <property type="match status" value="1"/>
</dbReference>
<sequence>MQTSTSPRILLAGATGYLGLHIVKQLQAQNIHFVALARNTQKLMAQGVTAQQIVQAEVTQASTLVGVCNGIDVVISCLGITRQRDGLSYMEVDYQANLNLLLEAERAGTRKFIYISAFNAPLYPQVRLLQAKERFATRLLQSKKLQPCVIRPNGFFSDLEEIYQMASTGKVYQFGDGSVRLNPIHGRDLAQFCLAAIPRTEQELDVGGPEVLSIEQIAQLAFRALNKPEHIVKLPDWVRRMVLWIVARLPDRWGGPAEFFLTAMSQDAVAPAYGELRLGDHYAHMAIAHNT</sequence>
<keyword evidence="4" id="KW-0560">Oxidoreductase</keyword>
<keyword evidence="2" id="KW-0521">NADP</keyword>
<evidence type="ECO:0000313" key="10">
    <source>
        <dbReference type="EMBL" id="QVK24475.1"/>
    </source>
</evidence>
<evidence type="ECO:0000256" key="6">
    <source>
        <dbReference type="ARBA" id="ARBA00024059"/>
    </source>
</evidence>
<dbReference type="RefSeq" id="WP_213683063.1">
    <property type="nucleotide sequence ID" value="NZ_CP074572.1"/>
</dbReference>
<comment type="pathway">
    <text evidence="1">Porphyrin-containing compound metabolism; chlorophyll biosynthesis.</text>
</comment>
<evidence type="ECO:0000259" key="9">
    <source>
        <dbReference type="Pfam" id="PF13460"/>
    </source>
</evidence>
<protein>
    <recommendedName>
        <fullName evidence="7">Divinyl chlorophyllide a 8-vinyl-reductase, chloroplastic</fullName>
        <ecNumber evidence="6">1.3.1.75</ecNumber>
    </recommendedName>
</protein>
<keyword evidence="5" id="KW-0149">Chlorophyll biosynthesis</keyword>
<reference evidence="10 11" key="1">
    <citation type="journal article" date="2012" name="Int. J. Syst. Evol. Microbiol.">
        <title>Shewanella dokdonensis sp. nov., isolated from seawater.</title>
        <authorList>
            <person name="Sung H.R."/>
            <person name="Yoon J.H."/>
            <person name="Ghim S.Y."/>
        </authorList>
    </citation>
    <scope>NUCLEOTIDE SEQUENCE [LARGE SCALE GENOMIC DNA]</scope>
    <source>
        <strain evidence="10 11">DSM 23626</strain>
    </source>
</reference>
<name>A0ABX8DID7_9GAMM</name>
<feature type="domain" description="NAD(P)-binding" evidence="9">
    <location>
        <begin position="13"/>
        <end position="197"/>
    </location>
</feature>
<gene>
    <name evidence="10" type="ORF">KHX94_08430</name>
</gene>
<dbReference type="Pfam" id="PF13460">
    <property type="entry name" value="NAD_binding_10"/>
    <property type="match status" value="1"/>
</dbReference>
<proteinExistence type="predicted"/>
<dbReference type="InterPro" id="IPR016040">
    <property type="entry name" value="NAD(P)-bd_dom"/>
</dbReference>
<dbReference type="Gene3D" id="3.40.50.720">
    <property type="entry name" value="NAD(P)-binding Rossmann-like Domain"/>
    <property type="match status" value="1"/>
</dbReference>
<evidence type="ECO:0000256" key="7">
    <source>
        <dbReference type="ARBA" id="ARBA00024089"/>
    </source>
</evidence>
<dbReference type="EMBL" id="CP074572">
    <property type="protein sequence ID" value="QVK24475.1"/>
    <property type="molecule type" value="Genomic_DNA"/>
</dbReference>
<dbReference type="SUPFAM" id="SSF51735">
    <property type="entry name" value="NAD(P)-binding Rossmann-fold domains"/>
    <property type="match status" value="1"/>
</dbReference>
<dbReference type="InterPro" id="IPR044201">
    <property type="entry name" value="DVR-like"/>
</dbReference>